<reference evidence="5" key="1">
    <citation type="submission" date="2020-09" db="EMBL/GenBank/DDBJ databases">
        <authorList>
            <person name="Kittiwongwattana C."/>
        </authorList>
    </citation>
    <scope>NUCLEOTIDE SEQUENCE</scope>
    <source>
        <strain evidence="5">1303</strain>
    </source>
</reference>
<keyword evidence="6" id="KW-1185">Reference proteome</keyword>
<sequence length="321" mass="36398">MKKLCCILFSLATLHATYAQSQQLSYYDTLTLGGLQQVIAVNGNPNGPVLLFLHGGPGESRIPEMEKVTGLLREKFCVVMWDQRETGLTLQLNASPVPPSLPVVAEDAYSLVEQLKKKFNKNKIYLLGESWGCLVGFRLAADHPESIAALMVVCPVVDQQRSERHALDTIKAWATANNNQTALAELSGVAVPFKHPDDLYYARKWMNQLSGRPFPEKDSIRIKAYLREWNKTWMKPWNEATAVPLSKSVKKLKMPVYFFLGGKDLQTNAVYSKAYFNKLKAPEKKVYWFKNDGHLLMYTSAAEVQKIILNEVLPDVFRFRR</sequence>
<name>A0ABX6LF02_9BACT</name>
<dbReference type="Pfam" id="PF00561">
    <property type="entry name" value="Abhydrolase_1"/>
    <property type="match status" value="1"/>
</dbReference>
<evidence type="ECO:0000313" key="6">
    <source>
        <dbReference type="Proteomes" id="UP000503144"/>
    </source>
</evidence>
<dbReference type="InterPro" id="IPR000073">
    <property type="entry name" value="AB_hydrolase_1"/>
</dbReference>
<dbReference type="EMBL" id="CP051204">
    <property type="protein sequence ID" value="QJB38664.1"/>
    <property type="molecule type" value="Genomic_DNA"/>
</dbReference>
<dbReference type="InterPro" id="IPR050266">
    <property type="entry name" value="AB_hydrolase_sf"/>
</dbReference>
<evidence type="ECO:0000256" key="1">
    <source>
        <dbReference type="ARBA" id="ARBA00010088"/>
    </source>
</evidence>
<gene>
    <name evidence="5" type="ORF">HF324_12625</name>
</gene>
<feature type="domain" description="AB hydrolase-1" evidence="4">
    <location>
        <begin position="48"/>
        <end position="299"/>
    </location>
</feature>
<feature type="chain" id="PRO_5047387815" evidence="3">
    <location>
        <begin position="22"/>
        <end position="321"/>
    </location>
</feature>
<evidence type="ECO:0000259" key="4">
    <source>
        <dbReference type="Pfam" id="PF00561"/>
    </source>
</evidence>
<dbReference type="PANTHER" id="PTHR43798:SF5">
    <property type="entry name" value="MONOACYLGLYCEROL LIPASE ABHD6"/>
    <property type="match status" value="1"/>
</dbReference>
<dbReference type="Gene3D" id="3.40.50.1820">
    <property type="entry name" value="alpha/beta hydrolase"/>
    <property type="match status" value="1"/>
</dbReference>
<dbReference type="Proteomes" id="UP000503144">
    <property type="component" value="Chromosome"/>
</dbReference>
<dbReference type="GO" id="GO:0016787">
    <property type="term" value="F:hydrolase activity"/>
    <property type="evidence" value="ECO:0007669"/>
    <property type="project" value="UniProtKB-KW"/>
</dbReference>
<dbReference type="InterPro" id="IPR002410">
    <property type="entry name" value="Peptidase_S33"/>
</dbReference>
<dbReference type="InterPro" id="IPR029058">
    <property type="entry name" value="AB_hydrolase_fold"/>
</dbReference>
<feature type="signal peptide" evidence="3">
    <location>
        <begin position="1"/>
        <end position="21"/>
    </location>
</feature>
<organism evidence="5 6">
    <name type="scientific">Chitinophaga oryzae</name>
    <dbReference type="NCBI Taxonomy" id="2725414"/>
    <lineage>
        <taxon>Bacteria</taxon>
        <taxon>Pseudomonadati</taxon>
        <taxon>Bacteroidota</taxon>
        <taxon>Chitinophagia</taxon>
        <taxon>Chitinophagales</taxon>
        <taxon>Chitinophagaceae</taxon>
        <taxon>Chitinophaga</taxon>
    </lineage>
</organism>
<keyword evidence="3" id="KW-0732">Signal</keyword>
<dbReference type="PANTHER" id="PTHR43798">
    <property type="entry name" value="MONOACYLGLYCEROL LIPASE"/>
    <property type="match status" value="1"/>
</dbReference>
<protein>
    <submittedName>
        <fullName evidence="5">Alpha/beta hydrolase</fullName>
    </submittedName>
</protein>
<dbReference type="PRINTS" id="PR00793">
    <property type="entry name" value="PROAMNOPTASE"/>
</dbReference>
<dbReference type="SUPFAM" id="SSF53474">
    <property type="entry name" value="alpha/beta-Hydrolases"/>
    <property type="match status" value="1"/>
</dbReference>
<proteinExistence type="inferred from homology"/>
<dbReference type="RefSeq" id="WP_168860775.1">
    <property type="nucleotide sequence ID" value="NZ_CP051204.2"/>
</dbReference>
<comment type="similarity">
    <text evidence="1">Belongs to the peptidase S33 family.</text>
</comment>
<evidence type="ECO:0000313" key="5">
    <source>
        <dbReference type="EMBL" id="QJB38664.1"/>
    </source>
</evidence>
<keyword evidence="2 5" id="KW-0378">Hydrolase</keyword>
<evidence type="ECO:0000256" key="3">
    <source>
        <dbReference type="SAM" id="SignalP"/>
    </source>
</evidence>
<accession>A0ABX6LF02</accession>
<evidence type="ECO:0000256" key="2">
    <source>
        <dbReference type="ARBA" id="ARBA00022801"/>
    </source>
</evidence>